<dbReference type="NCBIfam" id="NF047832">
    <property type="entry name" value="caspase_w_EACC1"/>
    <property type="match status" value="1"/>
</dbReference>
<keyword evidence="1" id="KW-0802">TPR repeat</keyword>
<comment type="caution">
    <text evidence="3">The sequence shown here is derived from an EMBL/GenBank/DDBJ whole genome shotgun (WGS) entry which is preliminary data.</text>
</comment>
<organism evidence="3 4">
    <name type="scientific">Komarekiella delphini-convector SJRDD-AB1</name>
    <dbReference type="NCBI Taxonomy" id="2593771"/>
    <lineage>
        <taxon>Bacteria</taxon>
        <taxon>Bacillati</taxon>
        <taxon>Cyanobacteriota</taxon>
        <taxon>Cyanophyceae</taxon>
        <taxon>Nostocales</taxon>
        <taxon>Nostocaceae</taxon>
        <taxon>Komarekiella</taxon>
        <taxon>Komarekiella delphini-convector</taxon>
    </lineage>
</organism>
<keyword evidence="4" id="KW-1185">Reference proteome</keyword>
<dbReference type="GO" id="GO:0004197">
    <property type="term" value="F:cysteine-type endopeptidase activity"/>
    <property type="evidence" value="ECO:0007669"/>
    <property type="project" value="InterPro"/>
</dbReference>
<evidence type="ECO:0000256" key="1">
    <source>
        <dbReference type="PROSITE-ProRule" id="PRU00339"/>
    </source>
</evidence>
<dbReference type="PANTHER" id="PTHR22576">
    <property type="entry name" value="MUCOSA ASSOCIATED LYMPHOID TISSUE LYMPHOMA TRANSLOCATION PROTEIN 1/PARACASPASE"/>
    <property type="match status" value="1"/>
</dbReference>
<dbReference type="Gene3D" id="3.40.50.1460">
    <property type="match status" value="1"/>
</dbReference>
<dbReference type="InterPro" id="IPR019734">
    <property type="entry name" value="TPR_rpt"/>
</dbReference>
<gene>
    <name evidence="3" type="ORF">FNW02_07385</name>
</gene>
<dbReference type="InterPro" id="IPR011990">
    <property type="entry name" value="TPR-like_helical_dom_sf"/>
</dbReference>
<dbReference type="SUPFAM" id="SSF52129">
    <property type="entry name" value="Caspase-like"/>
    <property type="match status" value="1"/>
</dbReference>
<dbReference type="PROSITE" id="PS50293">
    <property type="entry name" value="TPR_REGION"/>
    <property type="match status" value="1"/>
</dbReference>
<dbReference type="InterPro" id="IPR029030">
    <property type="entry name" value="Caspase-like_dom_sf"/>
</dbReference>
<sequence>MAKMSLVIGVSDYEPGLTPLPGSARDVEAMQRVLQQPDVGGFDEVKMLLNPTPQEMQEAIETLFSGRKKDDLVLLFFSGHGVKDDNGKLHLATRITRKTPQGELIRATAVPASFVQDIMSNSRSKRQVVILDCCFSGAFAEGWLAKDNGSVDVKSQLGGEGRAVLTSSTSTQYSFEQEGSDLSTYTRYLVEGIATGAADLDSDGVVSIDELHEYAKAKVQEAAPAMKPEIYAVKEGYKIRLFQAPIEDPKLRYRKEVEHFAIRGMISVVGRNTLDALRDGLGVLPEVAAAIEDEVLKPYQEYQKRLQRYEQVLVEAIGREHSLSSHTQNELKHLQRVLQLRDEDIALIEAQITSHQKAIQPSSEPEEVIQAQTSLHSEDVTPVNPSNQALAASQAEIPTPPRIRPPRMQAISVTFLRNPKLLIGASIATSLAVVAYFGVRSLRDQPIESPVSIASPTSSDSNNISSLNLYNQAFNKQNQGNNQGAIADYTQAIQINKNWGTDNPDTNYYGIASAYFNRGFIHYSLGEFRPAFEDFKQAINLKSDLAIGYYYRGLARYFSDADRKGALRDFMQGIAINKNWGDVNPAANYFGKASAHFSLGDLNSELGNRPEAIKNYQDAISLFQKKGEIFNAQKAQDRIKELQQQ</sequence>
<dbReference type="InterPro" id="IPR018247">
    <property type="entry name" value="EF_Hand_1_Ca_BS"/>
</dbReference>
<accession>A0AA40SUS7</accession>
<dbReference type="SUPFAM" id="SSF48452">
    <property type="entry name" value="TPR-like"/>
    <property type="match status" value="1"/>
</dbReference>
<dbReference type="AlphaFoldDB" id="A0AA40SUS7"/>
<dbReference type="SMART" id="SM00028">
    <property type="entry name" value="TPR"/>
    <property type="match status" value="4"/>
</dbReference>
<evidence type="ECO:0000313" key="4">
    <source>
        <dbReference type="Proteomes" id="UP001165986"/>
    </source>
</evidence>
<dbReference type="Pfam" id="PF13181">
    <property type="entry name" value="TPR_8"/>
    <property type="match status" value="2"/>
</dbReference>
<name>A0AA40SUS7_9NOST</name>
<evidence type="ECO:0000259" key="2">
    <source>
        <dbReference type="Pfam" id="PF00656"/>
    </source>
</evidence>
<proteinExistence type="predicted"/>
<feature type="repeat" description="TPR" evidence="1">
    <location>
        <begin position="593"/>
        <end position="626"/>
    </location>
</feature>
<dbReference type="InterPro" id="IPR052039">
    <property type="entry name" value="Caspase-related_regulators"/>
</dbReference>
<dbReference type="Proteomes" id="UP001165986">
    <property type="component" value="Unassembled WGS sequence"/>
</dbReference>
<dbReference type="PANTHER" id="PTHR22576:SF37">
    <property type="entry name" value="MUCOSA-ASSOCIATED LYMPHOID TISSUE LYMPHOMA TRANSLOCATION PROTEIN 1"/>
    <property type="match status" value="1"/>
</dbReference>
<dbReference type="InterPro" id="IPR011600">
    <property type="entry name" value="Pept_C14_caspase"/>
</dbReference>
<protein>
    <recommendedName>
        <fullName evidence="2">Peptidase C14 caspase domain-containing protein</fullName>
    </recommendedName>
</protein>
<evidence type="ECO:0000313" key="3">
    <source>
        <dbReference type="EMBL" id="MBD6615663.1"/>
    </source>
</evidence>
<dbReference type="PROSITE" id="PS00018">
    <property type="entry name" value="EF_HAND_1"/>
    <property type="match status" value="1"/>
</dbReference>
<dbReference type="GO" id="GO:0006508">
    <property type="term" value="P:proteolysis"/>
    <property type="evidence" value="ECO:0007669"/>
    <property type="project" value="InterPro"/>
</dbReference>
<dbReference type="Gene3D" id="1.25.40.10">
    <property type="entry name" value="Tetratricopeptide repeat domain"/>
    <property type="match status" value="2"/>
</dbReference>
<reference evidence="3" key="1">
    <citation type="submission" date="2019-07" db="EMBL/GenBank/DDBJ databases">
        <title>Toxilogical consequences of a new and cryptic species of cyanobacteria (Komarekiella delphini-convector) recovered from the epidermis of a bottlenose dolphin and 1500 ft. in the air.</title>
        <authorList>
            <person name="Brown A.O."/>
            <person name="Dvorak P."/>
            <person name="Villanueva C.D."/>
            <person name="Foss A.J."/>
            <person name="Garvey A.D."/>
            <person name="Gibson Q.A."/>
            <person name="Johansen J.R."/>
            <person name="Casamatta D.A."/>
        </authorList>
    </citation>
    <scope>NUCLEOTIDE SEQUENCE</scope>
    <source>
        <strain evidence="3">SJRDD-AB1</strain>
    </source>
</reference>
<dbReference type="PROSITE" id="PS50005">
    <property type="entry name" value="TPR"/>
    <property type="match status" value="2"/>
</dbReference>
<feature type="domain" description="Peptidase C14 caspase" evidence="2">
    <location>
        <begin position="3"/>
        <end position="231"/>
    </location>
</feature>
<feature type="repeat" description="TPR" evidence="1">
    <location>
        <begin position="512"/>
        <end position="545"/>
    </location>
</feature>
<dbReference type="Pfam" id="PF00656">
    <property type="entry name" value="Peptidase_C14"/>
    <property type="match status" value="1"/>
</dbReference>
<dbReference type="EMBL" id="VJXY01000005">
    <property type="protein sequence ID" value="MBD6615663.1"/>
    <property type="molecule type" value="Genomic_DNA"/>
</dbReference>